<protein>
    <recommendedName>
        <fullName evidence="2">RAP domain-containing protein</fullName>
    </recommendedName>
</protein>
<evidence type="ECO:0000313" key="1">
    <source>
        <dbReference type="EMBL" id="BAN64185.1"/>
    </source>
</evidence>
<evidence type="ECO:0008006" key="2">
    <source>
        <dbReference type="Google" id="ProtNLM"/>
    </source>
</evidence>
<dbReference type="VEuPathDB" id="PiroplasmaDB:BBOV_I000490"/>
<dbReference type="EMBL" id="AK440391">
    <property type="protein sequence ID" value="BAN64185.1"/>
    <property type="molecule type" value="mRNA"/>
</dbReference>
<reference evidence="1" key="1">
    <citation type="journal article" date="2014" name="BMC Genomics">
        <title>The Babesia bovis gene and promoter model: an update from full-length EST analysis.</title>
        <authorList>
            <person name="Yamagishi J."/>
            <person name="Wakaguri H."/>
            <person name="Yokoyama N."/>
            <person name="Yamashita R."/>
            <person name="Suzuki Y."/>
            <person name="Xuan X."/>
            <person name="Igarashi I."/>
        </authorList>
    </citation>
    <scope>NUCLEOTIDE SEQUENCE</scope>
    <source>
        <strain evidence="1">Texas</strain>
    </source>
</reference>
<sequence length="484" mass="55178">MHIGIKRVCSKRILHTKANIFEILHNEDIAIIPERVLSLLPKASQKCSTSKDFIDEATSIVKYIDQLSPERLKNGILKNHGRWIAAIQRAQAYGLRLTTPMVILKDAFENEQLKLKGLPSREFATLASICASQRTEESYRILKLMCHDNIVAWMIPDLNNSDFALFLSSLAKTGNIHRVSPSYVESQLFDRMNSMSTFDISLAFDALSAYRRRNEALTNLALKRFAELLESNDYDISSVKKTISSIGSRMASNAKYRVKGDDKWKYQPDSPPMLNDIAMFIRSMSRSDSANVEDLTYLQRIVTQLNRIYRYLDTGALLHDKRVLPNSTTVLMALSIWRTKYGDYIHDIGMDRLIVTILLYIAQPISLPCISIKERTKICIAIQAFWHLANGKRYPELVNHVYRSIVNPDDPQLLMSLSSIKTSGSNGDIVRDIYEEVNTHLIDIICDDAKCTFITEVTMPPYVTSVLDLRGYVKQNYVDNHPIE</sequence>
<dbReference type="AlphaFoldDB" id="S6C793"/>
<organism evidence="1">
    <name type="scientific">Babesia bovis</name>
    <dbReference type="NCBI Taxonomy" id="5865"/>
    <lineage>
        <taxon>Eukaryota</taxon>
        <taxon>Sar</taxon>
        <taxon>Alveolata</taxon>
        <taxon>Apicomplexa</taxon>
        <taxon>Aconoidasida</taxon>
        <taxon>Piroplasmida</taxon>
        <taxon>Babesiidae</taxon>
        <taxon>Babesia</taxon>
    </lineage>
</organism>
<gene>
    <name evidence="1" type="primary">BBOV_I000490</name>
</gene>
<accession>S6C793</accession>
<proteinExistence type="evidence at transcript level"/>
<name>S6C793_BABBO</name>